<dbReference type="EMBL" id="JANRHA010000004">
    <property type="protein sequence ID" value="MDG3014637.1"/>
    <property type="molecule type" value="Genomic_DNA"/>
</dbReference>
<keyword evidence="3" id="KW-1185">Reference proteome</keyword>
<reference evidence="2" key="1">
    <citation type="submission" date="2022-08" db="EMBL/GenBank/DDBJ databases">
        <title>Genome analysis of Corynebacteriales strain.</title>
        <authorList>
            <person name="Lee S.D."/>
        </authorList>
    </citation>
    <scope>NUCLEOTIDE SEQUENCE</scope>
    <source>
        <strain evidence="2">D3-21</strain>
    </source>
</reference>
<name>A0A9X4M1G9_9ACTN</name>
<protein>
    <submittedName>
        <fullName evidence="2">Uncharacterized protein</fullName>
    </submittedName>
</protein>
<dbReference type="AlphaFoldDB" id="A0A9X4M1G9"/>
<feature type="transmembrane region" description="Helical" evidence="1">
    <location>
        <begin position="29"/>
        <end position="49"/>
    </location>
</feature>
<evidence type="ECO:0000313" key="2">
    <source>
        <dbReference type="EMBL" id="MDG3014637.1"/>
    </source>
</evidence>
<organism evidence="2 3">
    <name type="scientific">Speluncibacter jeojiensis</name>
    <dbReference type="NCBI Taxonomy" id="2710754"/>
    <lineage>
        <taxon>Bacteria</taxon>
        <taxon>Bacillati</taxon>
        <taxon>Actinomycetota</taxon>
        <taxon>Actinomycetes</taxon>
        <taxon>Mycobacteriales</taxon>
        <taxon>Speluncibacteraceae</taxon>
        <taxon>Speluncibacter</taxon>
    </lineage>
</organism>
<sequence length="74" mass="8118">MPSNSSALADRTGVRSGPLGRIAGIDLDYAGYGIVGLFVLTWVVSVLVWRVGRFEQRWSAGPMHDPEESAVTRW</sequence>
<evidence type="ECO:0000313" key="3">
    <source>
        <dbReference type="Proteomes" id="UP001152755"/>
    </source>
</evidence>
<dbReference type="RefSeq" id="WP_332519673.1">
    <property type="nucleotide sequence ID" value="NZ_JANRHA010000004.1"/>
</dbReference>
<accession>A0A9X4M1G9</accession>
<proteinExistence type="predicted"/>
<keyword evidence="1" id="KW-0812">Transmembrane</keyword>
<dbReference type="Proteomes" id="UP001152755">
    <property type="component" value="Unassembled WGS sequence"/>
</dbReference>
<keyword evidence="1" id="KW-1133">Transmembrane helix</keyword>
<comment type="caution">
    <text evidence="2">The sequence shown here is derived from an EMBL/GenBank/DDBJ whole genome shotgun (WGS) entry which is preliminary data.</text>
</comment>
<evidence type="ECO:0000256" key="1">
    <source>
        <dbReference type="SAM" id="Phobius"/>
    </source>
</evidence>
<keyword evidence="1" id="KW-0472">Membrane</keyword>
<gene>
    <name evidence="2" type="ORF">NVS88_08710</name>
</gene>